<evidence type="ECO:0008006" key="5">
    <source>
        <dbReference type="Google" id="ProtNLM"/>
    </source>
</evidence>
<dbReference type="Gene3D" id="3.90.930.1">
    <property type="match status" value="1"/>
</dbReference>
<sequence>MKVQIFQFFLLLLISITIGCSNSESSTEEVKGTDQPNEEQSENPGPDEQEPIEPEETVFFAKMSYESFRNGGLVSRVEYQFESNKLVGTQSFRPDGTLNNYKEYEYNESGLLKTRITYDSEGTAEFIESLDYVNGNLSSGRTIRNNRNVPDTLFVTYTYTNNIITAETVFSPPGEVVFYTEYDLDENGNIWRSDNGIVAEVTLENGMPIAKSVFRPDRIDEYEHVYLESPEPKGPLAYFRRSIFGNLNNQIIVWNGNLISYEDNVDLPLYILQVGDQLRVQYEFDSNDLPIRIEKTYNDFDRKTIWQIEYQD</sequence>
<evidence type="ECO:0000313" key="4">
    <source>
        <dbReference type="Proteomes" id="UP000667650"/>
    </source>
</evidence>
<dbReference type="Proteomes" id="UP000667650">
    <property type="component" value="Unassembled WGS sequence"/>
</dbReference>
<dbReference type="RefSeq" id="WP_166523685.1">
    <property type="nucleotide sequence ID" value="NZ_JAAABI010000003.1"/>
</dbReference>
<accession>A0A964WY57</accession>
<protein>
    <recommendedName>
        <fullName evidence="5">YD repeat-containing protein</fullName>
    </recommendedName>
</protein>
<reference evidence="3" key="1">
    <citation type="submission" date="2020-01" db="EMBL/GenBank/DDBJ databases">
        <title>Muricauda ochracea sp. nov., isolated from a tidal flat of Garorim bay in Korea.</title>
        <authorList>
            <person name="Kim D."/>
            <person name="Yoo Y."/>
            <person name="Kim J.-J."/>
        </authorList>
    </citation>
    <scope>NUCLEOTIDE SEQUENCE</scope>
    <source>
        <strain evidence="3">JGD-17</strain>
    </source>
</reference>
<name>A0A964WY57_9FLAO</name>
<evidence type="ECO:0000313" key="3">
    <source>
        <dbReference type="EMBL" id="NAY92259.1"/>
    </source>
</evidence>
<evidence type="ECO:0000256" key="2">
    <source>
        <dbReference type="SAM" id="SignalP"/>
    </source>
</evidence>
<evidence type="ECO:0000256" key="1">
    <source>
        <dbReference type="SAM" id="MobiDB-lite"/>
    </source>
</evidence>
<proteinExistence type="predicted"/>
<dbReference type="AlphaFoldDB" id="A0A964WY57"/>
<gene>
    <name evidence="3" type="ORF">GTQ34_10035</name>
</gene>
<feature type="region of interest" description="Disordered" evidence="1">
    <location>
        <begin position="24"/>
        <end position="52"/>
    </location>
</feature>
<keyword evidence="4" id="KW-1185">Reference proteome</keyword>
<organism evidence="3 4">
    <name type="scientific">Flagellimonas ochracea</name>
    <dbReference type="NCBI Taxonomy" id="2696472"/>
    <lineage>
        <taxon>Bacteria</taxon>
        <taxon>Pseudomonadati</taxon>
        <taxon>Bacteroidota</taxon>
        <taxon>Flavobacteriia</taxon>
        <taxon>Flavobacteriales</taxon>
        <taxon>Flavobacteriaceae</taxon>
        <taxon>Flagellimonas</taxon>
    </lineage>
</organism>
<dbReference type="EMBL" id="JAAABI010000003">
    <property type="protein sequence ID" value="NAY92259.1"/>
    <property type="molecule type" value="Genomic_DNA"/>
</dbReference>
<feature type="signal peptide" evidence="2">
    <location>
        <begin position="1"/>
        <end position="19"/>
    </location>
</feature>
<keyword evidence="2" id="KW-0732">Signal</keyword>
<comment type="caution">
    <text evidence="3">The sequence shown here is derived from an EMBL/GenBank/DDBJ whole genome shotgun (WGS) entry which is preliminary data.</text>
</comment>
<feature type="chain" id="PRO_5037996150" description="YD repeat-containing protein" evidence="2">
    <location>
        <begin position="20"/>
        <end position="312"/>
    </location>
</feature>
<feature type="compositionally biased region" description="Acidic residues" evidence="1">
    <location>
        <begin position="36"/>
        <end position="52"/>
    </location>
</feature>
<dbReference type="PROSITE" id="PS51257">
    <property type="entry name" value="PROKAR_LIPOPROTEIN"/>
    <property type="match status" value="1"/>
</dbReference>